<feature type="region of interest" description="Disordered" evidence="6">
    <location>
        <begin position="432"/>
        <end position="464"/>
    </location>
</feature>
<feature type="compositionally biased region" description="Basic and acidic residues" evidence="6">
    <location>
        <begin position="135"/>
        <end position="149"/>
    </location>
</feature>
<feature type="region of interest" description="Disordered" evidence="6">
    <location>
        <begin position="265"/>
        <end position="316"/>
    </location>
</feature>
<feature type="compositionally biased region" description="Low complexity" evidence="6">
    <location>
        <begin position="1"/>
        <end position="22"/>
    </location>
</feature>
<feature type="compositionally biased region" description="Basic and acidic residues" evidence="6">
    <location>
        <begin position="265"/>
        <end position="279"/>
    </location>
</feature>
<dbReference type="PANTHER" id="PTHR32123">
    <property type="entry name" value="BICD FAMILY-LIKE CARGO ADAPTER"/>
    <property type="match status" value="1"/>
</dbReference>
<dbReference type="GeneID" id="102995399"/>
<reference evidence="8" key="1">
    <citation type="submission" date="2025-08" db="UniProtKB">
        <authorList>
            <consortium name="RefSeq"/>
        </authorList>
    </citation>
    <scope>IDENTIFICATION</scope>
    <source>
        <tissue evidence="8">Muscle</tissue>
    </source>
</reference>
<feature type="coiled-coil region" evidence="5">
    <location>
        <begin position="318"/>
        <end position="356"/>
    </location>
</feature>
<organism evidence="7 8">
    <name type="scientific">Physeter macrocephalus</name>
    <name type="common">Sperm whale</name>
    <name type="synonym">Physeter catodon</name>
    <dbReference type="NCBI Taxonomy" id="9755"/>
    <lineage>
        <taxon>Eukaryota</taxon>
        <taxon>Metazoa</taxon>
        <taxon>Chordata</taxon>
        <taxon>Craniata</taxon>
        <taxon>Vertebrata</taxon>
        <taxon>Euteleostomi</taxon>
        <taxon>Mammalia</taxon>
        <taxon>Eutheria</taxon>
        <taxon>Laurasiatheria</taxon>
        <taxon>Artiodactyla</taxon>
        <taxon>Whippomorpha</taxon>
        <taxon>Cetacea</taxon>
        <taxon>Odontoceti</taxon>
        <taxon>Physeteridae</taxon>
        <taxon>Physeter</taxon>
    </lineage>
</organism>
<evidence type="ECO:0000256" key="4">
    <source>
        <dbReference type="ARBA" id="ARBA00043196"/>
    </source>
</evidence>
<feature type="region of interest" description="Disordered" evidence="6">
    <location>
        <begin position="133"/>
        <end position="152"/>
    </location>
</feature>
<dbReference type="RefSeq" id="XP_054946057.1">
    <property type="nucleotide sequence ID" value="XM_055090082.1"/>
</dbReference>
<evidence type="ECO:0000256" key="5">
    <source>
        <dbReference type="SAM" id="Coils"/>
    </source>
</evidence>
<sequence>MSSPEGPSFPSGLLSGGTSPSGNEGFFPFVLERQDSFLGGGPRPEEPKDLALQLQQKEKDLLLAAELGKMLLECNEELQRRLEMLSAQHSEREERLQQENHELRRGLAARGAEWEARTVELEGDLEALRAQLGEQRSEQQDSGRERARALSELSEQNLRLSQQLAQNQMLQSRRKDLEAQIRGLCEEVEKGQGRLQATHEELLLLRRERQEHSLELELARSEAGEALSALRRLQRRVSELEEESRLQDANISGASLQLELAHSLDSDKDQDQNTDRRGDSLATLSPETQEASSHQPSPQEERLEPPRKRASLSPAEILEEKEAEVVRLQDEMALQREELQSLREELQRQKELRAQEDPEEVLSGALSDRDEAVNKSLELALELSRVSLERDSLSRELLRTIRQKVALTQELEAWQDDMQVVIGQQLRSQRQKELSAAGSAPSRAPSRLGPGPAGGFFSNLFRRT</sequence>
<dbReference type="CTD" id="146439"/>
<feature type="compositionally biased region" description="Polar residues" evidence="6">
    <location>
        <begin position="282"/>
        <end position="298"/>
    </location>
</feature>
<evidence type="ECO:0000313" key="7">
    <source>
        <dbReference type="Proteomes" id="UP000248484"/>
    </source>
</evidence>
<evidence type="ECO:0000256" key="3">
    <source>
        <dbReference type="ARBA" id="ARBA00041790"/>
    </source>
</evidence>
<proteinExistence type="predicted"/>
<protein>
    <recommendedName>
        <fullName evidence="2">BICD family-like cargo adapter 2</fullName>
    </recommendedName>
    <alternativeName>
        <fullName evidence="3">Bicaudal D-related protein 2</fullName>
    </alternativeName>
    <alternativeName>
        <fullName evidence="4">Coiled-coil domain-containing protein 64B</fullName>
    </alternativeName>
</protein>
<gene>
    <name evidence="8" type="primary">BICDL2</name>
</gene>
<dbReference type="GO" id="GO:0055107">
    <property type="term" value="P:Golgi to secretory granule transport"/>
    <property type="evidence" value="ECO:0007669"/>
    <property type="project" value="TreeGrafter"/>
</dbReference>
<keyword evidence="7" id="KW-1185">Reference proteome</keyword>
<dbReference type="InterPro" id="IPR051149">
    <property type="entry name" value="Spindly/BICDR_Dynein_Adapter"/>
</dbReference>
<evidence type="ECO:0000256" key="2">
    <source>
        <dbReference type="ARBA" id="ARBA00040983"/>
    </source>
</evidence>
<feature type="compositionally biased region" description="Low complexity" evidence="6">
    <location>
        <begin position="435"/>
        <end position="447"/>
    </location>
</feature>
<dbReference type="Proteomes" id="UP000248484">
    <property type="component" value="Chromosome 14"/>
</dbReference>
<accession>A0A9W2X3Q1</accession>
<dbReference type="PANTHER" id="PTHR32123:SF11">
    <property type="entry name" value="BICD FAMILY-LIKE CARGO ADAPTER 2-RELATED"/>
    <property type="match status" value="1"/>
</dbReference>
<evidence type="ECO:0000256" key="1">
    <source>
        <dbReference type="ARBA" id="ARBA00023054"/>
    </source>
</evidence>
<feature type="region of interest" description="Disordered" evidence="6">
    <location>
        <begin position="1"/>
        <end position="27"/>
    </location>
</feature>
<evidence type="ECO:0000313" key="8">
    <source>
        <dbReference type="RefSeq" id="XP_054946057.1"/>
    </source>
</evidence>
<name>A0A9W2X3Q1_PHYMC</name>
<evidence type="ECO:0000256" key="6">
    <source>
        <dbReference type="SAM" id="MobiDB-lite"/>
    </source>
</evidence>
<keyword evidence="1 5" id="KW-0175">Coiled coil</keyword>
<dbReference type="AlphaFoldDB" id="A0A9W2X3Q1"/>
<dbReference type="GO" id="GO:0047496">
    <property type="term" value="P:vesicle transport along microtubule"/>
    <property type="evidence" value="ECO:0007669"/>
    <property type="project" value="TreeGrafter"/>
</dbReference>